<sequence>MTSASHSPAGVASPKTGREGGSTSSPWCGALPNESGPEKARTRSWLSSLGIDRGGIVRIQTFAARNSVAMLYFEDGTALFLKQVDPATARAVGTATGNEEKMLRLIPEADVPHYVRTAVPRFIATDPETETLVMEGKTGFISMRDVGRKFPEMPVPLLVSLASVTAGLHTSTVERFTTDPGYRPQLIDFPFASFVTLTPSELASGPGMDYSDYAATMQAVDDSVARMREEWTPRRLVHFDLRDDNILVKDAEGARPQVALVDWELSGFGDPMLDVGTIVGQFLIQWLHTVRGDAGRLADASAWATVRRNVGLFLTAYEHSAPLSPEQRDLAFRYAGLSVLMYAAGRLEQIGSLGQIGHLCLFVGRTLLNDPRGVAELLAPGILRKAGA</sequence>
<gene>
    <name evidence="3" type="ORF">ACFPWV_14210</name>
</gene>
<accession>A0ABW0DRC2</accession>
<keyword evidence="4" id="KW-1185">Reference proteome</keyword>
<evidence type="ECO:0000259" key="2">
    <source>
        <dbReference type="Pfam" id="PF01636"/>
    </source>
</evidence>
<dbReference type="PANTHER" id="PTHR21310">
    <property type="entry name" value="AMINOGLYCOSIDE PHOSPHOTRANSFERASE-RELATED-RELATED"/>
    <property type="match status" value="1"/>
</dbReference>
<dbReference type="Pfam" id="PF01636">
    <property type="entry name" value="APH"/>
    <property type="match status" value="1"/>
</dbReference>
<name>A0ABW0DRC2_9ACTN</name>
<proteinExistence type="predicted"/>
<dbReference type="InterPro" id="IPR051678">
    <property type="entry name" value="AGP_Transferase"/>
</dbReference>
<evidence type="ECO:0000313" key="4">
    <source>
        <dbReference type="Proteomes" id="UP001596035"/>
    </source>
</evidence>
<evidence type="ECO:0000313" key="3">
    <source>
        <dbReference type="EMBL" id="MFC5241056.1"/>
    </source>
</evidence>
<dbReference type="Gene3D" id="3.90.1200.10">
    <property type="match status" value="1"/>
</dbReference>
<dbReference type="SUPFAM" id="SSF56112">
    <property type="entry name" value="Protein kinase-like (PK-like)"/>
    <property type="match status" value="1"/>
</dbReference>
<protein>
    <submittedName>
        <fullName evidence="3">Aminoglycoside phosphotransferase family protein</fullName>
    </submittedName>
</protein>
<dbReference type="InterPro" id="IPR002575">
    <property type="entry name" value="Aminoglycoside_PTrfase"/>
</dbReference>
<dbReference type="Proteomes" id="UP001596035">
    <property type="component" value="Unassembled WGS sequence"/>
</dbReference>
<evidence type="ECO:0000256" key="1">
    <source>
        <dbReference type="SAM" id="MobiDB-lite"/>
    </source>
</evidence>
<dbReference type="InterPro" id="IPR011009">
    <property type="entry name" value="Kinase-like_dom_sf"/>
</dbReference>
<dbReference type="RefSeq" id="WP_382052970.1">
    <property type="nucleotide sequence ID" value="NZ_JBHSKN010000011.1"/>
</dbReference>
<comment type="caution">
    <text evidence="3">The sequence shown here is derived from an EMBL/GenBank/DDBJ whole genome shotgun (WGS) entry which is preliminary data.</text>
</comment>
<feature type="domain" description="Aminoglycoside phosphotransferase" evidence="2">
    <location>
        <begin position="63"/>
        <end position="283"/>
    </location>
</feature>
<reference evidence="4" key="1">
    <citation type="journal article" date="2019" name="Int. J. Syst. Evol. Microbiol.">
        <title>The Global Catalogue of Microorganisms (GCM) 10K type strain sequencing project: providing services to taxonomists for standard genome sequencing and annotation.</title>
        <authorList>
            <consortium name="The Broad Institute Genomics Platform"/>
            <consortium name="The Broad Institute Genome Sequencing Center for Infectious Disease"/>
            <person name="Wu L."/>
            <person name="Ma J."/>
        </authorList>
    </citation>
    <scope>NUCLEOTIDE SEQUENCE [LARGE SCALE GENOMIC DNA]</scope>
    <source>
        <strain evidence="4">CGMCC 4.7131</strain>
    </source>
</reference>
<dbReference type="EMBL" id="JBHSKN010000011">
    <property type="protein sequence ID" value="MFC5241056.1"/>
    <property type="molecule type" value="Genomic_DNA"/>
</dbReference>
<feature type="region of interest" description="Disordered" evidence="1">
    <location>
        <begin position="1"/>
        <end position="41"/>
    </location>
</feature>
<organism evidence="3 4">
    <name type="scientific">Streptomyces atrovirens</name>
    <dbReference type="NCBI Taxonomy" id="285556"/>
    <lineage>
        <taxon>Bacteria</taxon>
        <taxon>Bacillati</taxon>
        <taxon>Actinomycetota</taxon>
        <taxon>Actinomycetes</taxon>
        <taxon>Kitasatosporales</taxon>
        <taxon>Streptomycetaceae</taxon>
        <taxon>Streptomyces</taxon>
    </lineage>
</organism>